<sequence length="136" mass="14268">MKESFPVKKRTGLVAAALSTTLILGSVTPAFAENAQNISAENEGNDTPSDDDKEENGDSKDPWNKNGASSEGPLDGSFGSSGLNRLERYVNSNHFESVSAIVAALAGVVTVATQLAALIIKINPAAKAQFESLFKK</sequence>
<feature type="region of interest" description="Disordered" evidence="1">
    <location>
        <begin position="34"/>
        <end position="79"/>
    </location>
</feature>
<dbReference type="HOGENOM" id="CLU_1871945_0_0_11"/>
<dbReference type="eggNOG" id="ENOG5031MS5">
    <property type="taxonomic scope" value="Bacteria"/>
</dbReference>
<evidence type="ECO:0000313" key="5">
    <source>
        <dbReference type="Proteomes" id="UP000004208"/>
    </source>
</evidence>
<gene>
    <name evidence="4" type="ORF">HMPREF0291_11287</name>
</gene>
<feature type="compositionally biased region" description="Polar residues" evidence="1">
    <location>
        <begin position="34"/>
        <end position="47"/>
    </location>
</feature>
<evidence type="ECO:0008006" key="6">
    <source>
        <dbReference type="Google" id="ProtNLM"/>
    </source>
</evidence>
<dbReference type="Proteomes" id="UP000004208">
    <property type="component" value="Unassembled WGS sequence"/>
</dbReference>
<name>D7WEU9_9CORY</name>
<organism evidence="4 5">
    <name type="scientific">Corynebacterium genitalium ATCC 33030</name>
    <dbReference type="NCBI Taxonomy" id="585529"/>
    <lineage>
        <taxon>Bacteria</taxon>
        <taxon>Bacillati</taxon>
        <taxon>Actinomycetota</taxon>
        <taxon>Actinomycetes</taxon>
        <taxon>Mycobacteriales</taxon>
        <taxon>Corynebacteriaceae</taxon>
        <taxon>Corynebacterium</taxon>
    </lineage>
</organism>
<keyword evidence="2" id="KW-0812">Transmembrane</keyword>
<proteinExistence type="predicted"/>
<comment type="caution">
    <text evidence="4">The sequence shown here is derived from an EMBL/GenBank/DDBJ whole genome shotgun (WGS) entry which is preliminary data.</text>
</comment>
<evidence type="ECO:0000256" key="2">
    <source>
        <dbReference type="SAM" id="Phobius"/>
    </source>
</evidence>
<keyword evidence="3" id="KW-0732">Signal</keyword>
<feature type="chain" id="PRO_5003108542" description="Tat pathway signal sequence domain protein" evidence="3">
    <location>
        <begin position="33"/>
        <end position="136"/>
    </location>
</feature>
<keyword evidence="2" id="KW-1133">Transmembrane helix</keyword>
<reference evidence="4" key="1">
    <citation type="submission" date="2010-06" db="EMBL/GenBank/DDBJ databases">
        <authorList>
            <person name="Muzny D."/>
            <person name="Qin X."/>
            <person name="Buhay C."/>
            <person name="Dugan-Rocha S."/>
            <person name="Ding Y."/>
            <person name="Chen G."/>
            <person name="Hawes A."/>
            <person name="Holder M."/>
            <person name="Jhangiani S."/>
            <person name="Johnson A."/>
            <person name="Khan Z."/>
            <person name="Li Z."/>
            <person name="Liu W."/>
            <person name="Liu X."/>
            <person name="Perez L."/>
            <person name="Shen H."/>
            <person name="Wang Q."/>
            <person name="Watt J."/>
            <person name="Xi L."/>
            <person name="Xin Y."/>
            <person name="Zhou J."/>
            <person name="Deng J."/>
            <person name="Jiang H."/>
            <person name="Liu Y."/>
            <person name="Qu J."/>
            <person name="Song X.-Z."/>
            <person name="Zhang L."/>
            <person name="Villasana D."/>
            <person name="Johnson A."/>
            <person name="Liu J."/>
            <person name="Liyanage D."/>
            <person name="Lorensuhewa L."/>
            <person name="Robinson T."/>
            <person name="Song A."/>
            <person name="Song B.-B."/>
            <person name="Dinh H."/>
            <person name="Thornton R."/>
            <person name="Coyle M."/>
            <person name="Francisco L."/>
            <person name="Jackson L."/>
            <person name="Javaid M."/>
            <person name="Korchina V."/>
            <person name="Kovar C."/>
            <person name="Mata R."/>
            <person name="Mathew T."/>
            <person name="Ngo R."/>
            <person name="Nguyen L."/>
            <person name="Nguyen N."/>
            <person name="Okwuonu G."/>
            <person name="Ongeri F."/>
            <person name="Pham C."/>
            <person name="Simmons D."/>
            <person name="Wilczek-Boney K."/>
            <person name="Hale W."/>
            <person name="Jakkamsetti A."/>
            <person name="Pham P."/>
            <person name="Ruth R."/>
            <person name="San Lucas F."/>
            <person name="Warren J."/>
            <person name="Zhang J."/>
            <person name="Zhao Z."/>
            <person name="Zhou C."/>
            <person name="Zhu D."/>
            <person name="Lee S."/>
            <person name="Bess C."/>
            <person name="Blankenburg K."/>
            <person name="Forbes L."/>
            <person name="Fu Q."/>
            <person name="Gubbala S."/>
            <person name="Hirani K."/>
            <person name="Jayaseelan J.C."/>
            <person name="Lara F."/>
            <person name="Munidasa M."/>
            <person name="Palculict T."/>
            <person name="Patil S."/>
            <person name="Pu L.-L."/>
            <person name="Saada N."/>
            <person name="Tang L."/>
            <person name="Weissenberger G."/>
            <person name="Zhu Y."/>
            <person name="Hemphill L."/>
            <person name="Shang Y."/>
            <person name="Youmans B."/>
            <person name="Ayvaz T."/>
            <person name="Ross M."/>
            <person name="Santibanez J."/>
            <person name="Aqrawi P."/>
            <person name="Gross S."/>
            <person name="Joshi V."/>
            <person name="Fowler G."/>
            <person name="Nazareth L."/>
            <person name="Reid J."/>
            <person name="Worley K."/>
            <person name="Petrosino J."/>
            <person name="Highlander S."/>
            <person name="Gibbs R."/>
        </authorList>
    </citation>
    <scope>NUCLEOTIDE SEQUENCE [LARGE SCALE GENOMIC DNA]</scope>
    <source>
        <strain evidence="4">ATCC 33030</strain>
    </source>
</reference>
<feature type="signal peptide" evidence="3">
    <location>
        <begin position="1"/>
        <end position="32"/>
    </location>
</feature>
<dbReference type="EMBL" id="ACLJ02000003">
    <property type="protein sequence ID" value="EFK53630.1"/>
    <property type="molecule type" value="Genomic_DNA"/>
</dbReference>
<evidence type="ECO:0000256" key="3">
    <source>
        <dbReference type="SAM" id="SignalP"/>
    </source>
</evidence>
<dbReference type="AlphaFoldDB" id="D7WEU9"/>
<keyword evidence="2" id="KW-0472">Membrane</keyword>
<protein>
    <recommendedName>
        <fullName evidence="6">Tat pathway signal sequence domain protein</fullName>
    </recommendedName>
</protein>
<accession>D7WEU9</accession>
<evidence type="ECO:0000256" key="1">
    <source>
        <dbReference type="SAM" id="MobiDB-lite"/>
    </source>
</evidence>
<keyword evidence="5" id="KW-1185">Reference proteome</keyword>
<feature type="transmembrane region" description="Helical" evidence="2">
    <location>
        <begin position="98"/>
        <end position="120"/>
    </location>
</feature>
<evidence type="ECO:0000313" key="4">
    <source>
        <dbReference type="EMBL" id="EFK53630.1"/>
    </source>
</evidence>